<sequence>MKLKDHEKINSLNLRIESLSIMQNDYLNSILFINELCQKIDKAFDAGAGIHDEAKIKQISNELIKEAHNYYRTPKEVADITLSVSYVSKGLHKKLKKIVNPNLPKPYELLKKIE</sequence>
<dbReference type="EMBL" id="JBHMFC010000034">
    <property type="protein sequence ID" value="MFB9056856.1"/>
    <property type="molecule type" value="Genomic_DNA"/>
</dbReference>
<gene>
    <name evidence="1" type="ORF">ACFFU9_08895</name>
</gene>
<dbReference type="RefSeq" id="WP_379861061.1">
    <property type="nucleotide sequence ID" value="NZ_JBHMFC010000034.1"/>
</dbReference>
<organism evidence="1 2">
    <name type="scientific">Mariniflexile ostreae</name>
    <dbReference type="NCBI Taxonomy" id="1520892"/>
    <lineage>
        <taxon>Bacteria</taxon>
        <taxon>Pseudomonadati</taxon>
        <taxon>Bacteroidota</taxon>
        <taxon>Flavobacteriia</taxon>
        <taxon>Flavobacteriales</taxon>
        <taxon>Flavobacteriaceae</taxon>
        <taxon>Mariniflexile</taxon>
    </lineage>
</organism>
<proteinExistence type="predicted"/>
<evidence type="ECO:0000313" key="1">
    <source>
        <dbReference type="EMBL" id="MFB9056856.1"/>
    </source>
</evidence>
<keyword evidence="2" id="KW-1185">Reference proteome</keyword>
<dbReference type="Proteomes" id="UP001589585">
    <property type="component" value="Unassembled WGS sequence"/>
</dbReference>
<evidence type="ECO:0000313" key="2">
    <source>
        <dbReference type="Proteomes" id="UP001589585"/>
    </source>
</evidence>
<protein>
    <submittedName>
        <fullName evidence="1">Uncharacterized protein</fullName>
    </submittedName>
</protein>
<comment type="caution">
    <text evidence="1">The sequence shown here is derived from an EMBL/GenBank/DDBJ whole genome shotgun (WGS) entry which is preliminary data.</text>
</comment>
<reference evidence="1 2" key="1">
    <citation type="submission" date="2024-09" db="EMBL/GenBank/DDBJ databases">
        <authorList>
            <person name="Sun Q."/>
            <person name="Mori K."/>
        </authorList>
    </citation>
    <scope>NUCLEOTIDE SEQUENCE [LARGE SCALE GENOMIC DNA]</scope>
    <source>
        <strain evidence="1 2">CECT 8622</strain>
    </source>
</reference>
<name>A0ABV5FBP4_9FLAO</name>
<accession>A0ABV5FBP4</accession>